<evidence type="ECO:0000313" key="14">
    <source>
        <dbReference type="EMBL" id="KAJ3135015.1"/>
    </source>
</evidence>
<evidence type="ECO:0000256" key="6">
    <source>
        <dbReference type="ARBA" id="ARBA00022989"/>
    </source>
</evidence>
<dbReference type="InterPro" id="IPR000595">
    <property type="entry name" value="cNMP-bd_dom"/>
</dbReference>
<keyword evidence="5" id="KW-0689">Ribosomal protein</keyword>
<reference evidence="14" key="1">
    <citation type="submission" date="2020-05" db="EMBL/GenBank/DDBJ databases">
        <title>Phylogenomic resolution of chytrid fungi.</title>
        <authorList>
            <person name="Stajich J.E."/>
            <person name="Amses K."/>
            <person name="Simmons R."/>
            <person name="Seto K."/>
            <person name="Myers J."/>
            <person name="Bonds A."/>
            <person name="Quandt C.A."/>
            <person name="Barry K."/>
            <person name="Liu P."/>
            <person name="Grigoriev I."/>
            <person name="Longcore J.E."/>
            <person name="James T.Y."/>
        </authorList>
    </citation>
    <scope>NUCLEOTIDE SEQUENCE</scope>
    <source>
        <strain evidence="14">JEL0513</strain>
    </source>
</reference>
<dbReference type="InterPro" id="IPR036838">
    <property type="entry name" value="Ribosomal_uS10_dom_sf"/>
</dbReference>
<sequence length="821" mass="90971">MEEVSLASYEIRRRCGQTIIKKGDEAAEMFFLIEGVVAIIVDDEELSQLEPPAFFGELGFRRTASVVAKVDSTMVVVTKEKLDLIINNKPELKASVEFFSSNKETWWQKQQYVSEQEKFGAEFAFDIARKDIKRLEIFSLAPDAFVNELVLCIKCLVYQPNEKIVSIGEESDAIYFILSGCVEVVGNTGVVHAEIAAGSFFGEVGVLLNMKRNASIRAKDKSSLFKLTKEDLDRAITHFPSVKSAIKLVADERYELIQGRTAPSDSKESVVPDQFDMEVAGQSLSKLALFSDISQQVLAELGLKMTRKTWLAGESIIRCGDVGGSMFFLAAGDVVVLTEFGEIIDNASGPSAYFGEVALIENVPRTASVKCKSTCSSYELRKNDFTAVLEKYPPLAKRIKETAEERMQNQVFESPAVSEHFLSAPGQARPPSPDKADIEQFVERETISIAELARRAELEQASGFRVGVSEDRNRKYRRTMETLLDLIKQKPNEPIPQLLNESFVRTDEQLAARKNFSSGCTAIVALVRLEDRPSGNGDSTHIVKKRVLYTANVGDARAVLSRGGKAVRLSYDHKGSDANESQRIIESGGFVVNGRVNGVLAVTRALGDVTMKDYIVGNPYTTETILESSDETLILACDGVWDVCTDQEAIDFVNEATRAGTTPQNISEDLLTLALDKFSTDNLSVMVVRFDAVKSPLGIDQMSYVAPAKKDIEAPVEATIHRIRITLTSRNVKNLEKVCTDLINRAKDKQLKVKGPVRLPTKNLKITTRKTPNGEGSKTWDRYELKIHKRLIDLHSPSEIVKQITSINIEPGVEVEVTIQQ</sequence>
<keyword evidence="9" id="KW-0687">Ribonucleoprotein</keyword>
<comment type="subcellular location">
    <subcellularLocation>
        <location evidence="1">Membrane</location>
        <topology evidence="1">Multi-pass membrane protein</topology>
    </subcellularLocation>
</comment>
<keyword evidence="4" id="KW-0812">Transmembrane</keyword>
<feature type="domain" description="Cyclic nucleotide-binding" evidence="12">
    <location>
        <begin position="289"/>
        <end position="406"/>
    </location>
</feature>
<feature type="domain" description="Cyclic nucleotide-binding" evidence="12">
    <location>
        <begin position="1"/>
        <end position="93"/>
    </location>
</feature>
<dbReference type="GO" id="GO:0015935">
    <property type="term" value="C:small ribosomal subunit"/>
    <property type="evidence" value="ECO:0007669"/>
    <property type="project" value="InterPro"/>
</dbReference>
<dbReference type="FunFam" id="3.30.70.600:FF:000002">
    <property type="entry name" value="40S ribosomal protein S20"/>
    <property type="match status" value="1"/>
</dbReference>
<dbReference type="InterPro" id="IPR001932">
    <property type="entry name" value="PPM-type_phosphatase-like_dom"/>
</dbReference>
<evidence type="ECO:0000259" key="12">
    <source>
        <dbReference type="PROSITE" id="PS50042"/>
    </source>
</evidence>
<dbReference type="InterPro" id="IPR036457">
    <property type="entry name" value="PPM-type-like_dom_sf"/>
</dbReference>
<dbReference type="InterPro" id="IPR018490">
    <property type="entry name" value="cNMP-bd_dom_sf"/>
</dbReference>
<dbReference type="Gene3D" id="3.30.70.600">
    <property type="entry name" value="Ribosomal protein S10 domain"/>
    <property type="match status" value="1"/>
</dbReference>
<dbReference type="Gene3D" id="2.60.120.10">
    <property type="entry name" value="Jelly Rolls"/>
    <property type="match status" value="3"/>
</dbReference>
<dbReference type="Pfam" id="PF00481">
    <property type="entry name" value="PP2C"/>
    <property type="match status" value="1"/>
</dbReference>
<evidence type="ECO:0000256" key="3">
    <source>
        <dbReference type="ARBA" id="ARBA00022448"/>
    </source>
</evidence>
<dbReference type="SMART" id="SM00332">
    <property type="entry name" value="PP2Cc"/>
    <property type="match status" value="1"/>
</dbReference>
<name>A0AAD5T8G9_9FUNG</name>
<dbReference type="PROSITE" id="PS51746">
    <property type="entry name" value="PPM_2"/>
    <property type="match status" value="1"/>
</dbReference>
<dbReference type="GO" id="GO:0006412">
    <property type="term" value="P:translation"/>
    <property type="evidence" value="ECO:0007669"/>
    <property type="project" value="InterPro"/>
</dbReference>
<feature type="domain" description="PPM-type phosphatase" evidence="13">
    <location>
        <begin position="465"/>
        <end position="690"/>
    </location>
</feature>
<keyword evidence="6" id="KW-1133">Transmembrane helix</keyword>
<evidence type="ECO:0000259" key="13">
    <source>
        <dbReference type="PROSITE" id="PS51746"/>
    </source>
</evidence>
<keyword evidence="7" id="KW-0406">Ion transport</keyword>
<dbReference type="Pfam" id="PF00027">
    <property type="entry name" value="cNMP_binding"/>
    <property type="match status" value="3"/>
</dbReference>
<dbReference type="GO" id="GO:0016020">
    <property type="term" value="C:membrane"/>
    <property type="evidence" value="ECO:0007669"/>
    <property type="project" value="UniProtKB-SubCell"/>
</dbReference>
<evidence type="ECO:0000256" key="9">
    <source>
        <dbReference type="ARBA" id="ARBA00023274"/>
    </source>
</evidence>
<dbReference type="PANTHER" id="PTHR45638:SF11">
    <property type="entry name" value="CYCLIC NUCLEOTIDE-GATED CATION CHANNEL SUBUNIT A"/>
    <property type="match status" value="1"/>
</dbReference>
<dbReference type="CDD" id="cd00143">
    <property type="entry name" value="PP2Cc"/>
    <property type="match status" value="1"/>
</dbReference>
<evidence type="ECO:0000256" key="5">
    <source>
        <dbReference type="ARBA" id="ARBA00022980"/>
    </source>
</evidence>
<evidence type="ECO:0000256" key="2">
    <source>
        <dbReference type="ARBA" id="ARBA00007102"/>
    </source>
</evidence>
<keyword evidence="3" id="KW-0813">Transport</keyword>
<dbReference type="InterPro" id="IPR005729">
    <property type="entry name" value="Ribosomal_uS10_euk/arc"/>
</dbReference>
<keyword evidence="10" id="KW-1071">Ligand-gated ion channel</keyword>
<dbReference type="Proteomes" id="UP001211907">
    <property type="component" value="Unassembled WGS sequence"/>
</dbReference>
<dbReference type="GO" id="GO:0003735">
    <property type="term" value="F:structural constituent of ribosome"/>
    <property type="evidence" value="ECO:0007669"/>
    <property type="project" value="InterPro"/>
</dbReference>
<dbReference type="SUPFAM" id="SSF81606">
    <property type="entry name" value="PP2C-like"/>
    <property type="match status" value="1"/>
</dbReference>
<dbReference type="InterPro" id="IPR001848">
    <property type="entry name" value="Ribosomal_uS10"/>
</dbReference>
<dbReference type="SMART" id="SM01403">
    <property type="entry name" value="Ribosomal_S10"/>
    <property type="match status" value="1"/>
</dbReference>
<dbReference type="InterPro" id="IPR050866">
    <property type="entry name" value="CNG_cation_channel"/>
</dbReference>
<protein>
    <submittedName>
        <fullName evidence="14">Protein phosphatase 2C 1</fullName>
    </submittedName>
</protein>
<comment type="similarity">
    <text evidence="2">Belongs to the universal ribosomal protein uS10 family.</text>
</comment>
<evidence type="ECO:0000256" key="1">
    <source>
        <dbReference type="ARBA" id="ARBA00004141"/>
    </source>
</evidence>
<dbReference type="PROSITE" id="PS50042">
    <property type="entry name" value="CNMP_BINDING_3"/>
    <property type="match status" value="3"/>
</dbReference>
<dbReference type="EMBL" id="JADGJH010000177">
    <property type="protein sequence ID" value="KAJ3135015.1"/>
    <property type="molecule type" value="Genomic_DNA"/>
</dbReference>
<feature type="domain" description="Cyclic nucleotide-binding" evidence="12">
    <location>
        <begin position="137"/>
        <end position="236"/>
    </location>
</feature>
<dbReference type="PROSITE" id="PS00888">
    <property type="entry name" value="CNMP_BINDING_1"/>
    <property type="match status" value="2"/>
</dbReference>
<keyword evidence="11" id="KW-0407">Ion channel</keyword>
<organism evidence="14 15">
    <name type="scientific">Physocladia obscura</name>
    <dbReference type="NCBI Taxonomy" id="109957"/>
    <lineage>
        <taxon>Eukaryota</taxon>
        <taxon>Fungi</taxon>
        <taxon>Fungi incertae sedis</taxon>
        <taxon>Chytridiomycota</taxon>
        <taxon>Chytridiomycota incertae sedis</taxon>
        <taxon>Chytridiomycetes</taxon>
        <taxon>Chytridiales</taxon>
        <taxon>Chytriomycetaceae</taxon>
        <taxon>Physocladia</taxon>
    </lineage>
</organism>
<dbReference type="SMART" id="SM00100">
    <property type="entry name" value="cNMP"/>
    <property type="match status" value="3"/>
</dbReference>
<dbReference type="InterPro" id="IPR027486">
    <property type="entry name" value="Ribosomal_uS10_dom"/>
</dbReference>
<dbReference type="GO" id="GO:0044877">
    <property type="term" value="F:protein-containing complex binding"/>
    <property type="evidence" value="ECO:0007669"/>
    <property type="project" value="TreeGrafter"/>
</dbReference>
<dbReference type="Pfam" id="PF00338">
    <property type="entry name" value="Ribosomal_S10"/>
    <property type="match status" value="1"/>
</dbReference>
<dbReference type="HAMAP" id="MF_00508">
    <property type="entry name" value="Ribosomal_uS10"/>
    <property type="match status" value="1"/>
</dbReference>
<evidence type="ECO:0000256" key="4">
    <source>
        <dbReference type="ARBA" id="ARBA00022692"/>
    </source>
</evidence>
<evidence type="ECO:0000313" key="15">
    <source>
        <dbReference type="Proteomes" id="UP001211907"/>
    </source>
</evidence>
<dbReference type="SUPFAM" id="SSF54999">
    <property type="entry name" value="Ribosomal protein S10"/>
    <property type="match status" value="1"/>
</dbReference>
<dbReference type="GO" id="GO:0005221">
    <property type="term" value="F:intracellularly cyclic nucleotide-activated monoatomic cation channel activity"/>
    <property type="evidence" value="ECO:0007669"/>
    <property type="project" value="InterPro"/>
</dbReference>
<dbReference type="SUPFAM" id="SSF51206">
    <property type="entry name" value="cAMP-binding domain-like"/>
    <property type="match status" value="3"/>
</dbReference>
<keyword evidence="8" id="KW-0472">Membrane</keyword>
<dbReference type="NCBIfam" id="TIGR01046">
    <property type="entry name" value="uS10_euk_arch"/>
    <property type="match status" value="1"/>
</dbReference>
<proteinExistence type="inferred from homology"/>
<dbReference type="CDD" id="cd00038">
    <property type="entry name" value="CAP_ED"/>
    <property type="match status" value="3"/>
</dbReference>
<dbReference type="InterPro" id="IPR014710">
    <property type="entry name" value="RmlC-like_jellyroll"/>
</dbReference>
<dbReference type="AlphaFoldDB" id="A0AAD5T8G9"/>
<comment type="caution">
    <text evidence="14">The sequence shown here is derived from an EMBL/GenBank/DDBJ whole genome shotgun (WGS) entry which is preliminary data.</text>
</comment>
<keyword evidence="15" id="KW-1185">Reference proteome</keyword>
<gene>
    <name evidence="14" type="primary">PTC1</name>
    <name evidence="14" type="ORF">HK100_003152</name>
</gene>
<dbReference type="PRINTS" id="PR00971">
    <property type="entry name" value="RIBOSOMALS10"/>
</dbReference>
<evidence type="ECO:0000256" key="10">
    <source>
        <dbReference type="ARBA" id="ARBA00023286"/>
    </source>
</evidence>
<accession>A0AAD5T8G9</accession>
<evidence type="ECO:0000256" key="7">
    <source>
        <dbReference type="ARBA" id="ARBA00023065"/>
    </source>
</evidence>
<evidence type="ECO:0000256" key="8">
    <source>
        <dbReference type="ARBA" id="ARBA00023136"/>
    </source>
</evidence>
<dbReference type="Gene3D" id="3.60.40.10">
    <property type="entry name" value="PPM-type phosphatase domain"/>
    <property type="match status" value="1"/>
</dbReference>
<dbReference type="InterPro" id="IPR018488">
    <property type="entry name" value="cNMP-bd_CS"/>
</dbReference>
<evidence type="ECO:0000256" key="11">
    <source>
        <dbReference type="ARBA" id="ARBA00023303"/>
    </source>
</evidence>
<dbReference type="PROSITE" id="PS00889">
    <property type="entry name" value="CNMP_BINDING_2"/>
    <property type="match status" value="1"/>
</dbReference>
<dbReference type="PANTHER" id="PTHR45638">
    <property type="entry name" value="CYCLIC NUCLEOTIDE-GATED CATION CHANNEL SUBUNIT A"/>
    <property type="match status" value="1"/>
</dbReference>